<evidence type="ECO:0000313" key="4">
    <source>
        <dbReference type="Proteomes" id="UP000809440"/>
    </source>
</evidence>
<dbReference type="Proteomes" id="UP000755667">
    <property type="component" value="Unassembled WGS sequence"/>
</dbReference>
<gene>
    <name evidence="1" type="ORF">JQX41_02895</name>
    <name evidence="2" type="ORF">JQX48_02895</name>
</gene>
<dbReference type="EMBL" id="JAFBXE010000002">
    <property type="protein sequence ID" value="MBM2411237.1"/>
    <property type="molecule type" value="Genomic_DNA"/>
</dbReference>
<evidence type="ECO:0000313" key="3">
    <source>
        <dbReference type="Proteomes" id="UP000755667"/>
    </source>
</evidence>
<proteinExistence type="predicted"/>
<dbReference type="RefSeq" id="WP_085629377.1">
    <property type="nucleotide sequence ID" value="NZ_JAFBWU010000002.1"/>
</dbReference>
<evidence type="ECO:0000313" key="2">
    <source>
        <dbReference type="EMBL" id="MBM2415904.1"/>
    </source>
</evidence>
<dbReference type="EMBL" id="JAFBXF010000002">
    <property type="protein sequence ID" value="MBM2415904.1"/>
    <property type="molecule type" value="Genomic_DNA"/>
</dbReference>
<comment type="caution">
    <text evidence="1">The sequence shown here is derived from an EMBL/GenBank/DDBJ whole genome shotgun (WGS) entry which is preliminary data.</text>
</comment>
<dbReference type="GeneID" id="62641115"/>
<evidence type="ECO:0000313" key="1">
    <source>
        <dbReference type="EMBL" id="MBM2411237.1"/>
    </source>
</evidence>
<dbReference type="AlphaFoldDB" id="A0A9Q2S3L9"/>
<accession>A0A9Q2S3L9</accession>
<name>A0A9Q2S3L9_9RHOB</name>
<keyword evidence="4" id="KW-1185">Reference proteome</keyword>
<reference evidence="1 4" key="1">
    <citation type="submission" date="2021-01" db="EMBL/GenBank/DDBJ databases">
        <title>Diatom-associated Roseobacters Show Island Model of Population Structure.</title>
        <authorList>
            <person name="Qu L."/>
            <person name="Feng X."/>
            <person name="Chen Y."/>
            <person name="Li L."/>
            <person name="Wang X."/>
            <person name="Hu Z."/>
            <person name="Wang H."/>
            <person name="Luo H."/>
        </authorList>
    </citation>
    <scope>NUCLEOTIDE SEQUENCE</scope>
    <source>
        <strain evidence="2 4">CC28-63</strain>
        <strain evidence="1">CC28-69</strain>
    </source>
</reference>
<dbReference type="OrthoDB" id="7764972at2"/>
<protein>
    <submittedName>
        <fullName evidence="1">Uncharacterized protein</fullName>
    </submittedName>
</protein>
<organism evidence="1 3">
    <name type="scientific">Marivita cryptomonadis</name>
    <dbReference type="NCBI Taxonomy" id="505252"/>
    <lineage>
        <taxon>Bacteria</taxon>
        <taxon>Pseudomonadati</taxon>
        <taxon>Pseudomonadota</taxon>
        <taxon>Alphaproteobacteria</taxon>
        <taxon>Rhodobacterales</taxon>
        <taxon>Roseobacteraceae</taxon>
        <taxon>Marivita</taxon>
    </lineage>
</organism>
<sequence>MSTHDLTKTDQPLRKSAQRLRWFVDAFDQQIQNTEAQTGNQFSVDRGALAHVFADWLKAFEAQKPMREDDKPAYVGFAAGLMLRTLIKHKPVAVVKQPDNADQSNPAYFWPEGYLYVAFCLNVRGLVLETDFHAAQHPPSDRLADNRTWWSFRENVQQDPSLAIAFLDLFAGDEPEWSMPELFRTGRVARIAERFYAKEVAAPEKP</sequence>
<dbReference type="Proteomes" id="UP000809440">
    <property type="component" value="Unassembled WGS sequence"/>
</dbReference>